<protein>
    <recommendedName>
        <fullName evidence="1">DUF7710 domain-containing protein</fullName>
    </recommendedName>
</protein>
<gene>
    <name evidence="2" type="ORF">J4E00_18635</name>
</gene>
<dbReference type="Pfam" id="PF24819">
    <property type="entry name" value="DUF7710"/>
    <property type="match status" value="1"/>
</dbReference>
<evidence type="ECO:0000259" key="1">
    <source>
        <dbReference type="Pfam" id="PF24819"/>
    </source>
</evidence>
<keyword evidence="3" id="KW-1185">Reference proteome</keyword>
<reference evidence="2 3" key="1">
    <citation type="submission" date="2021-03" db="EMBL/GenBank/DDBJ databases">
        <authorList>
            <person name="Kim M.K."/>
        </authorList>
    </citation>
    <scope>NUCLEOTIDE SEQUENCE [LARGE SCALE GENOMIC DNA]</scope>
    <source>
        <strain evidence="2 3">BT442</strain>
    </source>
</reference>
<accession>A0ABS3QIL1</accession>
<dbReference type="EMBL" id="JAGETZ010000009">
    <property type="protein sequence ID" value="MBO2011085.1"/>
    <property type="molecule type" value="Genomic_DNA"/>
</dbReference>
<sequence length="158" mass="17677">MPTLAMQSIRPIRSEADYQQARARVETIFEAAPGTSEFDELDILGTLVSAYEAQHFSIPAPAASESGLAPSDVWVFHGAGGRFTSGVFTSQSQAEQFIHQYRLTGVLTKYPVGISIYDWAIQKRLFEPKKPEQFQAGFIQRFTTASQEHYHYDPDEIG</sequence>
<dbReference type="Proteomes" id="UP000664369">
    <property type="component" value="Unassembled WGS sequence"/>
</dbReference>
<organism evidence="2 3">
    <name type="scientific">Hymenobacter negativus</name>
    <dbReference type="NCBI Taxonomy" id="2795026"/>
    <lineage>
        <taxon>Bacteria</taxon>
        <taxon>Pseudomonadati</taxon>
        <taxon>Bacteroidota</taxon>
        <taxon>Cytophagia</taxon>
        <taxon>Cytophagales</taxon>
        <taxon>Hymenobacteraceae</taxon>
        <taxon>Hymenobacter</taxon>
    </lineage>
</organism>
<evidence type="ECO:0000313" key="2">
    <source>
        <dbReference type="EMBL" id="MBO2011085.1"/>
    </source>
</evidence>
<dbReference type="RefSeq" id="WP_208176775.1">
    <property type="nucleotide sequence ID" value="NZ_JAGETZ010000009.1"/>
</dbReference>
<proteinExistence type="predicted"/>
<comment type="caution">
    <text evidence="2">The sequence shown here is derived from an EMBL/GenBank/DDBJ whole genome shotgun (WGS) entry which is preliminary data.</text>
</comment>
<feature type="domain" description="DUF7710" evidence="1">
    <location>
        <begin position="73"/>
        <end position="153"/>
    </location>
</feature>
<name>A0ABS3QIL1_9BACT</name>
<evidence type="ECO:0000313" key="3">
    <source>
        <dbReference type="Proteomes" id="UP000664369"/>
    </source>
</evidence>
<dbReference type="InterPro" id="IPR056127">
    <property type="entry name" value="DUF7710"/>
</dbReference>